<organism evidence="1 2">
    <name type="scientific">Cochleicola gelatinilyticus</name>
    <dbReference type="NCBI Taxonomy" id="1763537"/>
    <lineage>
        <taxon>Bacteria</taxon>
        <taxon>Pseudomonadati</taxon>
        <taxon>Bacteroidota</taxon>
        <taxon>Flavobacteriia</taxon>
        <taxon>Flavobacteriales</taxon>
        <taxon>Flavobacteriaceae</taxon>
        <taxon>Cochleicola</taxon>
    </lineage>
</organism>
<accession>A0A167HLL8</accession>
<dbReference type="Pfam" id="PF17642">
    <property type="entry name" value="TssD"/>
    <property type="match status" value="1"/>
</dbReference>
<sequence>MSFLAKLNIDDDEMNVLECSFGFEQGSDYTGRPSQKPRGGQISVLIESTNKTDFLEWMISPNMTKKGKITFFKRDHMSSLKTVEFSDAYCLKYNEDFNSIDSQPLKTRILLSAKEVSVKDTVFRNDWPSKV</sequence>
<gene>
    <name evidence="1" type="ORF">ULVI_09175</name>
</gene>
<protein>
    <recommendedName>
        <fullName evidence="3">Phage tail protein</fullName>
    </recommendedName>
</protein>
<dbReference type="Proteomes" id="UP000077013">
    <property type="component" value="Unassembled WGS sequence"/>
</dbReference>
<comment type="caution">
    <text evidence="1">The sequence shown here is derived from an EMBL/GenBank/DDBJ whole genome shotgun (WGS) entry which is preliminary data.</text>
</comment>
<dbReference type="GO" id="GO:0033104">
    <property type="term" value="C:type VI protein secretion system complex"/>
    <property type="evidence" value="ECO:0007669"/>
    <property type="project" value="InterPro"/>
</dbReference>
<evidence type="ECO:0000313" key="2">
    <source>
        <dbReference type="Proteomes" id="UP000077013"/>
    </source>
</evidence>
<proteinExistence type="predicted"/>
<dbReference type="AlphaFoldDB" id="A0A167HLL8"/>
<name>A0A167HLL8_9FLAO</name>
<dbReference type="STRING" id="1763537.ULVI_09175"/>
<dbReference type="EMBL" id="LRXL01000037">
    <property type="protein sequence ID" value="OAB78743.1"/>
    <property type="molecule type" value="Genomic_DNA"/>
</dbReference>
<dbReference type="InterPro" id="IPR041408">
    <property type="entry name" value="Hcp_Tssd"/>
</dbReference>
<evidence type="ECO:0000313" key="1">
    <source>
        <dbReference type="EMBL" id="OAB78743.1"/>
    </source>
</evidence>
<dbReference type="OrthoDB" id="955509at2"/>
<reference evidence="1 2" key="1">
    <citation type="submission" date="2016-02" db="EMBL/GenBank/DDBJ databases">
        <title>Ulvibacter sp. LPB0005, isolated from Thais luteostoma.</title>
        <authorList>
            <person name="Shin S.-K."/>
            <person name="Yi H."/>
        </authorList>
    </citation>
    <scope>NUCLEOTIDE SEQUENCE [LARGE SCALE GENOMIC DNA]</scope>
    <source>
        <strain evidence="1 2">LPB0005</strain>
    </source>
</reference>
<keyword evidence="2" id="KW-1185">Reference proteome</keyword>
<dbReference type="RefSeq" id="WP_068592039.1">
    <property type="nucleotide sequence ID" value="NZ_LRXL01000037.1"/>
</dbReference>
<evidence type="ECO:0008006" key="3">
    <source>
        <dbReference type="Google" id="ProtNLM"/>
    </source>
</evidence>